<keyword evidence="2" id="KW-1185">Reference proteome</keyword>
<reference evidence="1 2" key="1">
    <citation type="submission" date="2019-03" db="EMBL/GenBank/DDBJ databases">
        <title>Genomic Encyclopedia of Type Strains, Phase IV (KMG-IV): sequencing the most valuable type-strain genomes for metagenomic binning, comparative biology and taxonomic classification.</title>
        <authorList>
            <person name="Goeker M."/>
        </authorList>
    </citation>
    <scope>NUCLEOTIDE SEQUENCE [LARGE SCALE GENOMIC DNA]</scope>
    <source>
        <strain evidence="1 2">DSM 100013</strain>
    </source>
</reference>
<evidence type="ECO:0000313" key="1">
    <source>
        <dbReference type="EMBL" id="TCQ01907.1"/>
    </source>
</evidence>
<dbReference type="EMBL" id="SLYC01000021">
    <property type="protein sequence ID" value="TCQ01907.1"/>
    <property type="molecule type" value="Genomic_DNA"/>
</dbReference>
<accession>A0A4R2THZ1</accession>
<evidence type="ECO:0000313" key="2">
    <source>
        <dbReference type="Proteomes" id="UP000295504"/>
    </source>
</evidence>
<proteinExistence type="predicted"/>
<dbReference type="AlphaFoldDB" id="A0A4R2THZ1"/>
<dbReference type="Proteomes" id="UP000295504">
    <property type="component" value="Unassembled WGS sequence"/>
</dbReference>
<comment type="caution">
    <text evidence="1">The sequence shown here is derived from an EMBL/GenBank/DDBJ whole genome shotgun (WGS) entry which is preliminary data.</text>
</comment>
<protein>
    <submittedName>
        <fullName evidence="1">Uncharacterized protein</fullName>
    </submittedName>
</protein>
<dbReference type="RefSeq" id="WP_132848698.1">
    <property type="nucleotide sequence ID" value="NZ_CP058648.1"/>
</dbReference>
<gene>
    <name evidence="1" type="ORF">EDD79_102138</name>
</gene>
<organism evidence="1 2">
    <name type="scientific">Serpentinicella alkaliphila</name>
    <dbReference type="NCBI Taxonomy" id="1734049"/>
    <lineage>
        <taxon>Bacteria</taxon>
        <taxon>Bacillati</taxon>
        <taxon>Bacillota</taxon>
        <taxon>Clostridia</taxon>
        <taxon>Peptostreptococcales</taxon>
        <taxon>Natronincolaceae</taxon>
        <taxon>Serpentinicella</taxon>
    </lineage>
</organism>
<name>A0A4R2THZ1_9FIRM</name>
<sequence>MVWTDTIAKDVIDLLCKNEDMYFSVLFDGMYPDKVNDDYRTFEYVFIEWNRYKFDYGPKLKKVAYECFLNHFTYFDTDIPTWNYIKLDFGIPIRIPMIFYMVILDISTSNTKDRLEKYKCYLQGFANLVKKEFKRNIVDELIVEYENMINGSSEIPNVFVHYNLLPFWIPGNSRLLSVYQEDYFKDFDKAYSDITKDFFKYIND</sequence>